<evidence type="ECO:0000313" key="7">
    <source>
        <dbReference type="EMBL" id="MDU0340963.1"/>
    </source>
</evidence>
<dbReference type="InterPro" id="IPR043129">
    <property type="entry name" value="ATPase_NBD"/>
</dbReference>
<evidence type="ECO:0000256" key="2">
    <source>
        <dbReference type="ARBA" id="ARBA00022679"/>
    </source>
</evidence>
<organism evidence="7 8">
    <name type="scientific">Bosea rubneri</name>
    <dbReference type="NCBI Taxonomy" id="3075434"/>
    <lineage>
        <taxon>Bacteria</taxon>
        <taxon>Pseudomonadati</taxon>
        <taxon>Pseudomonadota</taxon>
        <taxon>Alphaproteobacteria</taxon>
        <taxon>Hyphomicrobiales</taxon>
        <taxon>Boseaceae</taxon>
        <taxon>Bosea</taxon>
    </lineage>
</organism>
<accession>A0ABU3S843</accession>
<feature type="domain" description="Carbohydrate kinase FGGY C-terminal" evidence="6">
    <location>
        <begin position="251"/>
        <end position="435"/>
    </location>
</feature>
<comment type="similarity">
    <text evidence="1 4">Belongs to the FGGY kinase family.</text>
</comment>
<dbReference type="InterPro" id="IPR018484">
    <property type="entry name" value="FGGY_N"/>
</dbReference>
<evidence type="ECO:0000313" key="8">
    <source>
        <dbReference type="Proteomes" id="UP001254257"/>
    </source>
</evidence>
<evidence type="ECO:0000256" key="4">
    <source>
        <dbReference type="RuleBase" id="RU003733"/>
    </source>
</evidence>
<dbReference type="InterPro" id="IPR050406">
    <property type="entry name" value="FGGY_Carb_Kinase"/>
</dbReference>
<evidence type="ECO:0000259" key="6">
    <source>
        <dbReference type="Pfam" id="PF02782"/>
    </source>
</evidence>
<feature type="domain" description="Carbohydrate kinase FGGY N-terminal" evidence="5">
    <location>
        <begin position="4"/>
        <end position="242"/>
    </location>
</feature>
<dbReference type="Gene3D" id="3.30.420.40">
    <property type="match status" value="2"/>
</dbReference>
<keyword evidence="2 4" id="KW-0808">Transferase</keyword>
<evidence type="ECO:0000259" key="5">
    <source>
        <dbReference type="Pfam" id="PF00370"/>
    </source>
</evidence>
<proteinExistence type="inferred from homology"/>
<name>A0ABU3S843_9HYPH</name>
<dbReference type="InterPro" id="IPR018483">
    <property type="entry name" value="Carb_kinase_FGGY_CS"/>
</dbReference>
<dbReference type="Pfam" id="PF00370">
    <property type="entry name" value="FGGY_N"/>
    <property type="match status" value="1"/>
</dbReference>
<comment type="caution">
    <text evidence="7">The sequence shown here is derived from an EMBL/GenBank/DDBJ whole genome shotgun (WGS) entry which is preliminary data.</text>
</comment>
<dbReference type="GO" id="GO:0016301">
    <property type="term" value="F:kinase activity"/>
    <property type="evidence" value="ECO:0007669"/>
    <property type="project" value="UniProtKB-KW"/>
</dbReference>
<sequence>MSVVLACDLGGTSFRAALVDAQGRIRAQSAIPGPVSVDAAGASEIEADAWWRLLIEACSGLVREAPELFAAIEAVAICGITRTQVFIGRDGRPLRPAMTWKDTRSESAVMRLRERLDPAHPETAAINAFHPLARLAWLGEAEPETVLGLATVLEPKDYLNFRLTGRQASDPVSLARLLASAAPAAGGDLLGAIGLSPAILPQLLEPWQRVGEVQPGLPAPLDRLVGRPVFCASNDTWAAVVGLGAMRDGFAYNISGTTEVLGVMGREPARAEGLMTVDWRGLFQLGGPSQNGADTVSWLLSLLGRDEEGGIGREIDALLAGIRQPQPLLFLPYLQGERVPYWNPGLRGAFIGLNRQHGATDLAYAVLEGVAFLNRIVLGRAEGAMGVPVAEIRFGGGGAANPVWSQIKADICGRPVVVGASKEPGLLGAAIIAFTGLGRFASLGEAQEALVTTAARFDPDPSRKAAYDALFALYRQAEQALAPISQALAGWRPGSAGILTGMGADRD</sequence>
<gene>
    <name evidence="7" type="ORF">RKE40_13765</name>
</gene>
<dbReference type="SUPFAM" id="SSF53067">
    <property type="entry name" value="Actin-like ATPase domain"/>
    <property type="match status" value="2"/>
</dbReference>
<reference evidence="7 8" key="1">
    <citation type="submission" date="2023-09" db="EMBL/GenBank/DDBJ databases">
        <title>Whole genome shotgun sequencing (WGS) of Bosea sp. ZW T0_25, isolated from stored onions (Allium cepa).</title>
        <authorList>
            <person name="Stoll D.A."/>
            <person name="Huch M."/>
        </authorList>
    </citation>
    <scope>NUCLEOTIDE SEQUENCE [LARGE SCALE GENOMIC DNA]</scope>
    <source>
        <strain evidence="7 8">ZW T0_25</strain>
    </source>
</reference>
<evidence type="ECO:0000256" key="1">
    <source>
        <dbReference type="ARBA" id="ARBA00009156"/>
    </source>
</evidence>
<dbReference type="InterPro" id="IPR018485">
    <property type="entry name" value="FGGY_C"/>
</dbReference>
<protein>
    <submittedName>
        <fullName evidence="7">FGGY-family carbohydrate kinase</fullName>
    </submittedName>
</protein>
<keyword evidence="3 4" id="KW-0418">Kinase</keyword>
<dbReference type="PIRSF" id="PIRSF000538">
    <property type="entry name" value="GlpK"/>
    <property type="match status" value="1"/>
</dbReference>
<dbReference type="Proteomes" id="UP001254257">
    <property type="component" value="Unassembled WGS sequence"/>
</dbReference>
<dbReference type="RefSeq" id="WP_316018804.1">
    <property type="nucleotide sequence ID" value="NZ_JAWDID010000018.1"/>
</dbReference>
<keyword evidence="8" id="KW-1185">Reference proteome</keyword>
<evidence type="ECO:0000256" key="3">
    <source>
        <dbReference type="ARBA" id="ARBA00022777"/>
    </source>
</evidence>
<dbReference type="PANTHER" id="PTHR43095">
    <property type="entry name" value="SUGAR KINASE"/>
    <property type="match status" value="1"/>
</dbReference>
<dbReference type="InterPro" id="IPR000577">
    <property type="entry name" value="Carb_kinase_FGGY"/>
</dbReference>
<dbReference type="Pfam" id="PF02782">
    <property type="entry name" value="FGGY_C"/>
    <property type="match status" value="1"/>
</dbReference>
<dbReference type="PROSITE" id="PS00445">
    <property type="entry name" value="FGGY_KINASES_2"/>
    <property type="match status" value="1"/>
</dbReference>
<dbReference type="EMBL" id="JAWDID010000018">
    <property type="protein sequence ID" value="MDU0340963.1"/>
    <property type="molecule type" value="Genomic_DNA"/>
</dbReference>